<name>A0A075ANI2_ROZAC</name>
<dbReference type="SUPFAM" id="SSF52540">
    <property type="entry name" value="P-loop containing nucleoside triphosphate hydrolases"/>
    <property type="match status" value="1"/>
</dbReference>
<gene>
    <name evidence="1" type="ORF">O9G_006396</name>
</gene>
<dbReference type="InterPro" id="IPR027417">
    <property type="entry name" value="P-loop_NTPase"/>
</dbReference>
<accession>A0A075ANI2</accession>
<proteinExistence type="predicted"/>
<dbReference type="Proteomes" id="UP000030755">
    <property type="component" value="Unassembled WGS sequence"/>
</dbReference>
<evidence type="ECO:0000313" key="1">
    <source>
        <dbReference type="EMBL" id="EPZ31384.1"/>
    </source>
</evidence>
<dbReference type="HOGENOM" id="CLU_1548492_0_0_1"/>
<dbReference type="AlphaFoldDB" id="A0A075ANI2"/>
<keyword evidence="2" id="KW-1185">Reference proteome</keyword>
<dbReference type="EMBL" id="KE561244">
    <property type="protein sequence ID" value="EPZ31384.1"/>
    <property type="molecule type" value="Genomic_DNA"/>
</dbReference>
<sequence length="173" mass="20262">MDVTSQLEETEAEIKEVEEDLAHIKSLYGKYFDLWSDEDKDQFGTKDGKKDKQAMKTYEVYLMEIMICLMKKESYLREELRELRDEKKRKEEREYEESGQLVPSCEERYDGIDLQKPHLKRDQLLEQLCWMYESSRFVLLSSPSGSGKTSLLTMFAASVFAASADIECIYISC</sequence>
<evidence type="ECO:0000313" key="2">
    <source>
        <dbReference type="Proteomes" id="UP000030755"/>
    </source>
</evidence>
<reference evidence="1 2" key="1">
    <citation type="journal article" date="2013" name="Curr. Biol.">
        <title>Shared signatures of parasitism and phylogenomics unite Cryptomycota and microsporidia.</title>
        <authorList>
            <person name="James T.Y."/>
            <person name="Pelin A."/>
            <person name="Bonen L."/>
            <person name="Ahrendt S."/>
            <person name="Sain D."/>
            <person name="Corradi N."/>
            <person name="Stajich J.E."/>
        </authorList>
    </citation>
    <scope>NUCLEOTIDE SEQUENCE [LARGE SCALE GENOMIC DNA]</scope>
    <source>
        <strain evidence="1 2">CSF55</strain>
    </source>
</reference>
<dbReference type="OrthoDB" id="2145545at2759"/>
<protein>
    <submittedName>
        <fullName evidence="1">Uncharacterized protein</fullName>
    </submittedName>
</protein>
<feature type="non-terminal residue" evidence="1">
    <location>
        <position position="173"/>
    </location>
</feature>
<organism evidence="1 2">
    <name type="scientific">Rozella allomycis (strain CSF55)</name>
    <dbReference type="NCBI Taxonomy" id="988480"/>
    <lineage>
        <taxon>Eukaryota</taxon>
        <taxon>Fungi</taxon>
        <taxon>Fungi incertae sedis</taxon>
        <taxon>Cryptomycota</taxon>
        <taxon>Cryptomycota incertae sedis</taxon>
        <taxon>Rozella</taxon>
    </lineage>
</organism>